<evidence type="ECO:0000313" key="2">
    <source>
        <dbReference type="EMBL" id="CAJ1400283.1"/>
    </source>
</evidence>
<feature type="non-terminal residue" evidence="2">
    <location>
        <position position="104"/>
    </location>
</feature>
<comment type="caution">
    <text evidence="2">The sequence shown here is derived from an EMBL/GenBank/DDBJ whole genome shotgun (WGS) entry which is preliminary data.</text>
</comment>
<dbReference type="AlphaFoldDB" id="A0AA36NFK6"/>
<evidence type="ECO:0000259" key="1">
    <source>
        <dbReference type="PROSITE" id="PS50053"/>
    </source>
</evidence>
<protein>
    <recommendedName>
        <fullName evidence="1">Ubiquitin-like domain-containing protein</fullName>
    </recommendedName>
</protein>
<dbReference type="Pfam" id="PF00240">
    <property type="entry name" value="ubiquitin"/>
    <property type="match status" value="1"/>
</dbReference>
<dbReference type="InterPro" id="IPR000626">
    <property type="entry name" value="Ubiquitin-like_dom"/>
</dbReference>
<dbReference type="Gene3D" id="3.10.20.90">
    <property type="entry name" value="Phosphatidylinositol 3-kinase Catalytic Subunit, Chain A, domain 1"/>
    <property type="match status" value="1"/>
</dbReference>
<feature type="domain" description="Ubiquitin-like" evidence="1">
    <location>
        <begin position="45"/>
        <end position="98"/>
    </location>
</feature>
<dbReference type="Proteomes" id="UP001178507">
    <property type="component" value="Unassembled WGS sequence"/>
</dbReference>
<keyword evidence="3" id="KW-1185">Reference proteome</keyword>
<dbReference type="EMBL" id="CAUJNA010003366">
    <property type="protein sequence ID" value="CAJ1400283.1"/>
    <property type="molecule type" value="Genomic_DNA"/>
</dbReference>
<gene>
    <name evidence="2" type="ORF">EVOR1521_LOCUS23657</name>
</gene>
<dbReference type="CDD" id="cd17039">
    <property type="entry name" value="Ubl_ubiquitin_like"/>
    <property type="match status" value="1"/>
</dbReference>
<dbReference type="InterPro" id="IPR029071">
    <property type="entry name" value="Ubiquitin-like_domsf"/>
</dbReference>
<name>A0AA36NFK6_9DINO</name>
<proteinExistence type="predicted"/>
<sequence>EPFCLSADSPARAMAVILVQSVGSQQKSALPVTLESLGDPCVARVEALKEHVSRHTRISKVKQRMEYKGRVLKDDMTIKDAGLSQGGRIFMEALCTGGPGWFWH</sequence>
<organism evidence="2 3">
    <name type="scientific">Effrenium voratum</name>
    <dbReference type="NCBI Taxonomy" id="2562239"/>
    <lineage>
        <taxon>Eukaryota</taxon>
        <taxon>Sar</taxon>
        <taxon>Alveolata</taxon>
        <taxon>Dinophyceae</taxon>
        <taxon>Suessiales</taxon>
        <taxon>Symbiodiniaceae</taxon>
        <taxon>Effrenium</taxon>
    </lineage>
</organism>
<reference evidence="2" key="1">
    <citation type="submission" date="2023-08" db="EMBL/GenBank/DDBJ databases">
        <authorList>
            <person name="Chen Y."/>
            <person name="Shah S."/>
            <person name="Dougan E. K."/>
            <person name="Thang M."/>
            <person name="Chan C."/>
        </authorList>
    </citation>
    <scope>NUCLEOTIDE SEQUENCE</scope>
</reference>
<dbReference type="PROSITE" id="PS50053">
    <property type="entry name" value="UBIQUITIN_2"/>
    <property type="match status" value="1"/>
</dbReference>
<accession>A0AA36NFK6</accession>
<evidence type="ECO:0000313" key="3">
    <source>
        <dbReference type="Proteomes" id="UP001178507"/>
    </source>
</evidence>
<dbReference type="SUPFAM" id="SSF54236">
    <property type="entry name" value="Ubiquitin-like"/>
    <property type="match status" value="1"/>
</dbReference>